<dbReference type="InterPro" id="IPR003036">
    <property type="entry name" value="Gag_P30"/>
</dbReference>
<feature type="compositionally biased region" description="Basic and acidic residues" evidence="1">
    <location>
        <begin position="392"/>
        <end position="404"/>
    </location>
</feature>
<feature type="region of interest" description="Disordered" evidence="1">
    <location>
        <begin position="79"/>
        <end position="103"/>
    </location>
</feature>
<dbReference type="Pfam" id="PF02093">
    <property type="entry name" value="Gag_p30"/>
    <property type="match status" value="1"/>
</dbReference>
<dbReference type="InterPro" id="IPR008919">
    <property type="entry name" value="Retrov_capsid_N"/>
</dbReference>
<evidence type="ECO:0000313" key="3">
    <source>
        <dbReference type="EMBL" id="RMC21011.1"/>
    </source>
</evidence>
<feature type="compositionally biased region" description="Basic and acidic residues" evidence="1">
    <location>
        <begin position="413"/>
        <end position="429"/>
    </location>
</feature>
<dbReference type="EMBL" id="QRBI01000093">
    <property type="protein sequence ID" value="RMC21011.1"/>
    <property type="molecule type" value="Genomic_DNA"/>
</dbReference>
<dbReference type="InterPro" id="IPR050462">
    <property type="entry name" value="Retroviral_Gag-Pol_poly"/>
</dbReference>
<protein>
    <recommendedName>
        <fullName evidence="2">Core shell protein Gag P30 domain-containing protein</fullName>
    </recommendedName>
</protein>
<accession>A0A3M0L7C6</accession>
<feature type="domain" description="Core shell protein Gag P30" evidence="2">
    <location>
        <begin position="16"/>
        <end position="211"/>
    </location>
</feature>
<evidence type="ECO:0000313" key="4">
    <source>
        <dbReference type="Proteomes" id="UP000269221"/>
    </source>
</evidence>
<feature type="region of interest" description="Disordered" evidence="1">
    <location>
        <begin position="383"/>
        <end position="446"/>
    </location>
</feature>
<gene>
    <name evidence="3" type="ORF">DUI87_01867</name>
</gene>
<dbReference type="SUPFAM" id="SSF47943">
    <property type="entry name" value="Retrovirus capsid protein, N-terminal core domain"/>
    <property type="match status" value="1"/>
</dbReference>
<dbReference type="STRING" id="333673.A0A3M0L7C6"/>
<evidence type="ECO:0000256" key="1">
    <source>
        <dbReference type="SAM" id="MobiDB-lite"/>
    </source>
</evidence>
<organism evidence="3 4">
    <name type="scientific">Hirundo rustica rustica</name>
    <dbReference type="NCBI Taxonomy" id="333673"/>
    <lineage>
        <taxon>Eukaryota</taxon>
        <taxon>Metazoa</taxon>
        <taxon>Chordata</taxon>
        <taxon>Craniata</taxon>
        <taxon>Vertebrata</taxon>
        <taxon>Euteleostomi</taxon>
        <taxon>Archelosauria</taxon>
        <taxon>Archosauria</taxon>
        <taxon>Dinosauria</taxon>
        <taxon>Saurischia</taxon>
        <taxon>Theropoda</taxon>
        <taxon>Coelurosauria</taxon>
        <taxon>Aves</taxon>
        <taxon>Neognathae</taxon>
        <taxon>Neoaves</taxon>
        <taxon>Telluraves</taxon>
        <taxon>Australaves</taxon>
        <taxon>Passeriformes</taxon>
        <taxon>Sylvioidea</taxon>
        <taxon>Hirundinidae</taxon>
        <taxon>Hirundo</taxon>
    </lineage>
</organism>
<feature type="compositionally biased region" description="Basic and acidic residues" evidence="1">
    <location>
        <begin position="79"/>
        <end position="91"/>
    </location>
</feature>
<name>A0A3M0L7C6_HIRRU</name>
<dbReference type="Proteomes" id="UP000269221">
    <property type="component" value="Unassembled WGS sequence"/>
</dbReference>
<keyword evidence="4" id="KW-1185">Reference proteome</keyword>
<feature type="region of interest" description="Disordered" evidence="1">
    <location>
        <begin position="311"/>
        <end position="344"/>
    </location>
</feature>
<comment type="caution">
    <text evidence="3">The sequence shown here is derived from an EMBL/GenBank/DDBJ whole genome shotgun (WGS) entry which is preliminary data.</text>
</comment>
<evidence type="ECO:0000259" key="2">
    <source>
        <dbReference type="Pfam" id="PF02093"/>
    </source>
</evidence>
<dbReference type="GO" id="GO:0019068">
    <property type="term" value="P:virion assembly"/>
    <property type="evidence" value="ECO:0007669"/>
    <property type="project" value="InterPro"/>
</dbReference>
<sequence>MGGGGTGFVNAPLTSSEVRNFKKEIKGILEDPIGTAEQLDQFLGPNIYTWEEMQSIMKIIFSQEERQLIRAAGIKVWEKENPQGPPEEDKMPTVSPEWGQNNEEGRKHMNEYRNLIIKGIKEAAPRGQNAKKAFEAQQEKEESPTEWLDRLRKNMKQYSRIDPETDVGKALLRINFVTNAWPDIRKKIEKIEDWHNKSLDDLLKEAQKVYVRRDEEKAKLKAKIMAVTMRENNYQKIQKHTGTTLEIKLIETGERKRIESQYKPSLSSIPGMPAFTVGVRDIIGEIVLSRQFKGSPHILPVKSAYYMAGTGRGRGGESVESTTPRRLTLQGQTSPTGSFQVPGSPVYGDSGAAAEMLRMGAHSKISQILQVFPRKEAAEKIEDAQQTLVPVQREKEKEKEKETGPNDVQLPKHPGEDEAAAKPQTKETVSEADTAQASAKPEFSPTEWTDIKKCSMGAKGMDMPVNYAVGLAAKHVKSYRVQKAETDHKTGGREVGTQTGAGVKTADIPSFYMQKRLWDLSFLWGLGGVAFLGIPREKRALEMKELSLCLILSLVALSSAAVLPAAQPKENVWETLGNASGLDTICLTHSKPGENFFNMFGGVASEQMANSREHPSRDFKVHCKSSGPMGCLDEIPSCGSF</sequence>
<reference evidence="3 4" key="1">
    <citation type="submission" date="2018-07" db="EMBL/GenBank/DDBJ databases">
        <title>A high quality draft genome assembly of the barn swallow (H. rustica rustica).</title>
        <authorList>
            <person name="Formenti G."/>
            <person name="Chiara M."/>
            <person name="Poveda L."/>
            <person name="Francoijs K.-J."/>
            <person name="Bonisoli-Alquati A."/>
            <person name="Canova L."/>
            <person name="Gianfranceschi L."/>
            <person name="Horner D.S."/>
            <person name="Saino N."/>
        </authorList>
    </citation>
    <scope>NUCLEOTIDE SEQUENCE [LARGE SCALE GENOMIC DNA]</scope>
    <source>
        <strain evidence="3">Chelidonia</strain>
        <tissue evidence="3">Blood</tissue>
    </source>
</reference>
<proteinExistence type="predicted"/>
<feature type="compositionally biased region" description="Polar residues" evidence="1">
    <location>
        <begin position="319"/>
        <end position="341"/>
    </location>
</feature>
<dbReference type="AlphaFoldDB" id="A0A3M0L7C6"/>
<dbReference type="PANTHER" id="PTHR33166">
    <property type="entry name" value="GAG_P30 DOMAIN-CONTAINING PROTEIN"/>
    <property type="match status" value="1"/>
</dbReference>
<dbReference type="Gene3D" id="1.10.375.10">
    <property type="entry name" value="Human Immunodeficiency Virus Type 1 Capsid Protein"/>
    <property type="match status" value="1"/>
</dbReference>